<dbReference type="Pfam" id="PF13585">
    <property type="entry name" value="CHU_C"/>
    <property type="match status" value="1"/>
</dbReference>
<evidence type="ECO:0000313" key="3">
    <source>
        <dbReference type="Proteomes" id="UP000558089"/>
    </source>
</evidence>
<feature type="signal peptide" evidence="1">
    <location>
        <begin position="1"/>
        <end position="20"/>
    </location>
</feature>
<feature type="chain" id="PRO_5032400178" evidence="1">
    <location>
        <begin position="21"/>
        <end position="600"/>
    </location>
</feature>
<evidence type="ECO:0000313" key="2">
    <source>
        <dbReference type="EMBL" id="NVN18995.1"/>
    </source>
</evidence>
<dbReference type="InterPro" id="IPR026341">
    <property type="entry name" value="T9SS_type_B"/>
</dbReference>
<dbReference type="RefSeq" id="WP_176620627.1">
    <property type="nucleotide sequence ID" value="NZ_WYET01000004.1"/>
</dbReference>
<protein>
    <submittedName>
        <fullName evidence="2">T9SS type B sorting domain-containing protein</fullName>
    </submittedName>
</protein>
<comment type="caution">
    <text evidence="2">The sequence shown here is derived from an EMBL/GenBank/DDBJ whole genome shotgun (WGS) entry which is preliminary data.</text>
</comment>
<dbReference type="AlphaFoldDB" id="A0A850NKU4"/>
<dbReference type="Proteomes" id="UP000558089">
    <property type="component" value="Unassembled WGS sequence"/>
</dbReference>
<dbReference type="InterPro" id="IPR013783">
    <property type="entry name" value="Ig-like_fold"/>
</dbReference>
<accession>A0A850NKU4</accession>
<sequence>MLKTFLKTLLVLLICHSAHAQVVPDCADAVPICSNTPINGGTNGYGTDDFNGAASSGCLEQTTTGAIESNSAWYRFRTAEAGQLGFNIGHSSDEDWDFALYRASDCNNLGEPVRCNFFDNSENTSFIGVGEDPTGDLDSVHYEDWLQVEAGEDYYLFINNFSNVNSGFSIQFTGNIWVDHPNSALDCTIINNLLGPPIAACEGDNVTLDATTSSAINYEWYSDTGSGYQLIAGANAATYHVQNTGQYRVVVTTSVENIVSDVQVGFNEVPVTGMLTDETFCQETDMVFDLNGKNSEALNGMDPENFIVSYHSSQADADLGVRPLEKQYIPMGGMETLFVRTTSLANPECYDASQSFTLNAIETPILSFSDQAVICESVGSLEIGEMNSNPNYTYQWSTGEQTPSISVSESGQYTLTVTNQSNGTLCETSRTVFVEVSTMPQISSVDIEDLSVNNTVTINTENNGMYEYSLDGGDFQVSNVFEGVPPGVHTVRMQDPYGCGIVEEDIVVVGYLAIFSPNGDVMNETWQIEGLSTLNSPIVTIYDRYGKLIKQMNEFDPGWDGSFQGKPLPSTDYWFKLSYVDDNGNRTFAKHIQSHFSLRR</sequence>
<keyword evidence="3" id="KW-1185">Reference proteome</keyword>
<dbReference type="Gene3D" id="2.60.120.380">
    <property type="match status" value="1"/>
</dbReference>
<gene>
    <name evidence="2" type="ORF">GUA46_11640</name>
</gene>
<keyword evidence="1" id="KW-0732">Signal</keyword>
<name>A0A850NKU4_9FLAO</name>
<proteinExistence type="predicted"/>
<reference evidence="2 3" key="1">
    <citation type="submission" date="2020-01" db="EMBL/GenBank/DDBJ databases">
        <title>Draft Genome Analysis of Muricauda sp. HICW Isolated from coastal seawater of PR China.</title>
        <authorList>
            <person name="Chen M.-X."/>
        </authorList>
    </citation>
    <scope>NUCLEOTIDE SEQUENCE [LARGE SCALE GENOMIC DNA]</scope>
    <source>
        <strain evidence="2 3">HICW</strain>
    </source>
</reference>
<dbReference type="Gene3D" id="2.60.40.10">
    <property type="entry name" value="Immunoglobulins"/>
    <property type="match status" value="1"/>
</dbReference>
<evidence type="ECO:0000256" key="1">
    <source>
        <dbReference type="SAM" id="SignalP"/>
    </source>
</evidence>
<organism evidence="2 3">
    <name type="scientific">Flagellimonas chongwuensis</name>
    <dbReference type="NCBI Taxonomy" id="2697365"/>
    <lineage>
        <taxon>Bacteria</taxon>
        <taxon>Pseudomonadati</taxon>
        <taxon>Bacteroidota</taxon>
        <taxon>Flavobacteriia</taxon>
        <taxon>Flavobacteriales</taxon>
        <taxon>Flavobacteriaceae</taxon>
        <taxon>Flagellimonas</taxon>
    </lineage>
</organism>
<dbReference type="NCBIfam" id="TIGR04131">
    <property type="entry name" value="Bac_Flav_CTERM"/>
    <property type="match status" value="1"/>
</dbReference>
<dbReference type="EMBL" id="WYET01000004">
    <property type="protein sequence ID" value="NVN18995.1"/>
    <property type="molecule type" value="Genomic_DNA"/>
</dbReference>